<dbReference type="STRING" id="1121345.SAMN02745217_03046"/>
<organism evidence="5 6">
    <name type="scientific">Anaerocolumna xylanovorans DSM 12503</name>
    <dbReference type="NCBI Taxonomy" id="1121345"/>
    <lineage>
        <taxon>Bacteria</taxon>
        <taxon>Bacillati</taxon>
        <taxon>Bacillota</taxon>
        <taxon>Clostridia</taxon>
        <taxon>Lachnospirales</taxon>
        <taxon>Lachnospiraceae</taxon>
        <taxon>Anaerocolumna</taxon>
    </lineage>
</organism>
<dbReference type="InterPro" id="IPR008928">
    <property type="entry name" value="6-hairpin_glycosidase_sf"/>
</dbReference>
<dbReference type="SUPFAM" id="SSF48208">
    <property type="entry name" value="Six-hairpin glycosidases"/>
    <property type="match status" value="1"/>
</dbReference>
<dbReference type="EMBL" id="FRFD01000009">
    <property type="protein sequence ID" value="SHO51175.1"/>
    <property type="molecule type" value="Genomic_DNA"/>
</dbReference>
<dbReference type="AlphaFoldDB" id="A0A1M7YEV2"/>
<dbReference type="Pfam" id="PF22422">
    <property type="entry name" value="MGH1-like_GH"/>
    <property type="match status" value="1"/>
</dbReference>
<dbReference type="RefSeq" id="WP_073589937.1">
    <property type="nucleotide sequence ID" value="NZ_FRFD01000009.1"/>
</dbReference>
<gene>
    <name evidence="5" type="ORF">SAMN02745217_03046</name>
</gene>
<name>A0A1M7YEV2_9FIRM</name>
<dbReference type="PANTHER" id="PTHR10412">
    <property type="entry name" value="MANNOSYL-OLIGOSACCHARIDE GLUCOSIDASE"/>
    <property type="match status" value="1"/>
</dbReference>
<dbReference type="GO" id="GO:0006487">
    <property type="term" value="P:protein N-linked glycosylation"/>
    <property type="evidence" value="ECO:0007669"/>
    <property type="project" value="TreeGrafter"/>
</dbReference>
<sequence length="565" mass="65545">MKFDIRKIPFSRFGSYFAISEEESSGRWYLRDLHGGDEAVSNIYEILFPEAENAAIEVEATETLLIFRQKDEEKRSVSIVFGKENTVHIKLSGMSLYLKALGGKYDSLVPYGKNKWEHTLYSKERRILFTVEEGYAKSYGTWKMTGTEGAGMLFTPEEEAGYIVLENYRTVWKKKEYPSFEEVQECLKEEYKRWQNSMPGIPGVYEEETALARYLSWTNFIGREGVLKEPSMYSSKNWMFNIWSWDNCFSALPLSYEQPELAYSQLKVFYGIQDVSGCYPDYVNDRFYSYSCCKPPIHAWTFQKIRKNNGYFDEKERITESYESFKKVAEYWVNCRIKQEGALPEYNHGNDSGWDNASVFHQGVPVEAPDLTAYLIRQMDILSGMAAELGKEEDKNYFKETADRLFDTLMKRLYNGRKFIARSVTTGQPITQGDSLLLYLPVVIGYRLPGEILDRMVLDLEERFEAVYGLCTESLASPFYKEGGYWLGPVWAPVTYIMLDALRENGYEEFARRLAEKFVKLARIGLMAENYDPVNGKGYDDPAFSWTSCVFLQLLKEYPDIQERG</sequence>
<feature type="domain" description="Mannosylglycerate hydrolase MGH1-like glycoside hydrolase" evidence="4">
    <location>
        <begin position="241"/>
        <end position="547"/>
    </location>
</feature>
<evidence type="ECO:0000256" key="3">
    <source>
        <dbReference type="ARBA" id="ARBA00023295"/>
    </source>
</evidence>
<comment type="similarity">
    <text evidence="1">Belongs to the glycosyl hydrolase 63 family.</text>
</comment>
<evidence type="ECO:0000259" key="4">
    <source>
        <dbReference type="Pfam" id="PF22422"/>
    </source>
</evidence>
<proteinExistence type="inferred from homology"/>
<evidence type="ECO:0000313" key="5">
    <source>
        <dbReference type="EMBL" id="SHO51175.1"/>
    </source>
</evidence>
<reference evidence="5 6" key="1">
    <citation type="submission" date="2016-12" db="EMBL/GenBank/DDBJ databases">
        <authorList>
            <person name="Song W.-J."/>
            <person name="Kurnit D.M."/>
        </authorList>
    </citation>
    <scope>NUCLEOTIDE SEQUENCE [LARGE SCALE GENOMIC DNA]</scope>
    <source>
        <strain evidence="5 6">DSM 12503</strain>
    </source>
</reference>
<dbReference type="InterPro" id="IPR054491">
    <property type="entry name" value="MGH1-like_GH"/>
</dbReference>
<keyword evidence="2" id="KW-0378">Hydrolase</keyword>
<dbReference type="InterPro" id="IPR004888">
    <property type="entry name" value="Glycoside_hydrolase_63"/>
</dbReference>
<dbReference type="GO" id="GO:0004573">
    <property type="term" value="F:Glc3Man9GlcNAc2 oligosaccharide glucosidase activity"/>
    <property type="evidence" value="ECO:0007669"/>
    <property type="project" value="InterPro"/>
</dbReference>
<dbReference type="Gene3D" id="1.50.10.10">
    <property type="match status" value="1"/>
</dbReference>
<dbReference type="Proteomes" id="UP000184612">
    <property type="component" value="Unassembled WGS sequence"/>
</dbReference>
<dbReference type="OrthoDB" id="9798687at2"/>
<dbReference type="PANTHER" id="PTHR10412:SF11">
    <property type="entry name" value="MANNOSYL-OLIGOSACCHARIDE GLUCOSIDASE"/>
    <property type="match status" value="1"/>
</dbReference>
<evidence type="ECO:0000256" key="1">
    <source>
        <dbReference type="ARBA" id="ARBA00010833"/>
    </source>
</evidence>
<protein>
    <submittedName>
        <fullName evidence="5">Trehalase</fullName>
    </submittedName>
</protein>
<keyword evidence="3" id="KW-0326">Glycosidase</keyword>
<evidence type="ECO:0000313" key="6">
    <source>
        <dbReference type="Proteomes" id="UP000184612"/>
    </source>
</evidence>
<dbReference type="GO" id="GO:0009311">
    <property type="term" value="P:oligosaccharide metabolic process"/>
    <property type="evidence" value="ECO:0007669"/>
    <property type="project" value="InterPro"/>
</dbReference>
<accession>A0A1M7YEV2</accession>
<dbReference type="InterPro" id="IPR012341">
    <property type="entry name" value="6hp_glycosidase-like_sf"/>
</dbReference>
<evidence type="ECO:0000256" key="2">
    <source>
        <dbReference type="ARBA" id="ARBA00022801"/>
    </source>
</evidence>
<keyword evidence="6" id="KW-1185">Reference proteome</keyword>